<dbReference type="PANTHER" id="PTHR26374">
    <property type="entry name" value="ZINC FINGER PROTEIN ZAT5"/>
    <property type="match status" value="1"/>
</dbReference>
<dbReference type="Gene3D" id="3.30.160.60">
    <property type="entry name" value="Classic Zinc Finger"/>
    <property type="match status" value="1"/>
</dbReference>
<dbReference type="SMART" id="SM00355">
    <property type="entry name" value="ZnF_C2H2"/>
    <property type="match status" value="2"/>
</dbReference>
<gene>
    <name evidence="11" type="primary">ZAT5</name>
    <name evidence="11" type="ORF">KSP39_PZI018447</name>
</gene>
<dbReference type="AlphaFoldDB" id="A0AAP0B4A4"/>
<dbReference type="Proteomes" id="UP001418222">
    <property type="component" value="Unassembled WGS sequence"/>
</dbReference>
<evidence type="ECO:0000256" key="7">
    <source>
        <dbReference type="ARBA" id="ARBA00023163"/>
    </source>
</evidence>
<dbReference type="PROSITE" id="PS00028">
    <property type="entry name" value="ZINC_FINGER_C2H2_1"/>
    <property type="match status" value="2"/>
</dbReference>
<comment type="caution">
    <text evidence="11">The sequence shown here is derived from an EMBL/GenBank/DDBJ whole genome shotgun (WGS) entry which is preliminary data.</text>
</comment>
<reference evidence="11 12" key="1">
    <citation type="journal article" date="2022" name="Nat. Plants">
        <title>Genomes of leafy and leafless Platanthera orchids illuminate the evolution of mycoheterotrophy.</title>
        <authorList>
            <person name="Li M.H."/>
            <person name="Liu K.W."/>
            <person name="Li Z."/>
            <person name="Lu H.C."/>
            <person name="Ye Q.L."/>
            <person name="Zhang D."/>
            <person name="Wang J.Y."/>
            <person name="Li Y.F."/>
            <person name="Zhong Z.M."/>
            <person name="Liu X."/>
            <person name="Yu X."/>
            <person name="Liu D.K."/>
            <person name="Tu X.D."/>
            <person name="Liu B."/>
            <person name="Hao Y."/>
            <person name="Liao X.Y."/>
            <person name="Jiang Y.T."/>
            <person name="Sun W.H."/>
            <person name="Chen J."/>
            <person name="Chen Y.Q."/>
            <person name="Ai Y."/>
            <person name="Zhai J.W."/>
            <person name="Wu S.S."/>
            <person name="Zhou Z."/>
            <person name="Hsiao Y.Y."/>
            <person name="Wu W.L."/>
            <person name="Chen Y.Y."/>
            <person name="Lin Y.F."/>
            <person name="Hsu J.L."/>
            <person name="Li C.Y."/>
            <person name="Wang Z.W."/>
            <person name="Zhao X."/>
            <person name="Zhong W.Y."/>
            <person name="Ma X.K."/>
            <person name="Ma L."/>
            <person name="Huang J."/>
            <person name="Chen G.Z."/>
            <person name="Huang M.Z."/>
            <person name="Huang L."/>
            <person name="Peng D.H."/>
            <person name="Luo Y.B."/>
            <person name="Zou S.Q."/>
            <person name="Chen S.P."/>
            <person name="Lan S."/>
            <person name="Tsai W.C."/>
            <person name="Van de Peer Y."/>
            <person name="Liu Z.J."/>
        </authorList>
    </citation>
    <scope>NUCLEOTIDE SEQUENCE [LARGE SCALE GENOMIC DNA]</scope>
    <source>
        <strain evidence="11">Lor287</strain>
    </source>
</reference>
<sequence>MAEISSPVPGGRPCNQYLRRRSTPATDSLMGVRGCQRGDEFKCKTCGRSFETYQALGGHRTGHTRMRERDGGMRKAAAAAAAVKSRIVHVCEICGAGFLKGRALGKHMRRRHDDVVGPAACSLWERAVRRRNAVDLDLNLVPADQEEDELPELTLKLGLVITS</sequence>
<evidence type="ECO:0000256" key="3">
    <source>
        <dbReference type="ARBA" id="ARBA00022737"/>
    </source>
</evidence>
<feature type="domain" description="C2H2-type" evidence="10">
    <location>
        <begin position="41"/>
        <end position="68"/>
    </location>
</feature>
<evidence type="ECO:0000256" key="4">
    <source>
        <dbReference type="ARBA" id="ARBA00022771"/>
    </source>
</evidence>
<organism evidence="11 12">
    <name type="scientific">Platanthera zijinensis</name>
    <dbReference type="NCBI Taxonomy" id="2320716"/>
    <lineage>
        <taxon>Eukaryota</taxon>
        <taxon>Viridiplantae</taxon>
        <taxon>Streptophyta</taxon>
        <taxon>Embryophyta</taxon>
        <taxon>Tracheophyta</taxon>
        <taxon>Spermatophyta</taxon>
        <taxon>Magnoliopsida</taxon>
        <taxon>Liliopsida</taxon>
        <taxon>Asparagales</taxon>
        <taxon>Orchidaceae</taxon>
        <taxon>Orchidoideae</taxon>
        <taxon>Orchideae</taxon>
        <taxon>Orchidinae</taxon>
        <taxon>Platanthera</taxon>
    </lineage>
</organism>
<evidence type="ECO:0000256" key="9">
    <source>
        <dbReference type="PROSITE-ProRule" id="PRU00042"/>
    </source>
</evidence>
<dbReference type="GO" id="GO:0005634">
    <property type="term" value="C:nucleus"/>
    <property type="evidence" value="ECO:0007669"/>
    <property type="project" value="UniProtKB-SubCell"/>
</dbReference>
<keyword evidence="12" id="KW-1185">Reference proteome</keyword>
<keyword evidence="3" id="KW-0677">Repeat</keyword>
<evidence type="ECO:0000256" key="2">
    <source>
        <dbReference type="ARBA" id="ARBA00022723"/>
    </source>
</evidence>
<keyword evidence="2" id="KW-0479">Metal-binding</keyword>
<evidence type="ECO:0000256" key="1">
    <source>
        <dbReference type="ARBA" id="ARBA00004123"/>
    </source>
</evidence>
<keyword evidence="6" id="KW-0805">Transcription regulation</keyword>
<proteinExistence type="predicted"/>
<dbReference type="InterPro" id="IPR036236">
    <property type="entry name" value="Znf_C2H2_sf"/>
</dbReference>
<evidence type="ECO:0000313" key="11">
    <source>
        <dbReference type="EMBL" id="KAK8926677.1"/>
    </source>
</evidence>
<dbReference type="SUPFAM" id="SSF57667">
    <property type="entry name" value="beta-beta-alpha zinc fingers"/>
    <property type="match status" value="1"/>
</dbReference>
<keyword evidence="8" id="KW-0539">Nucleus</keyword>
<keyword evidence="4 9" id="KW-0863">Zinc-finger</keyword>
<evidence type="ECO:0000256" key="6">
    <source>
        <dbReference type="ARBA" id="ARBA00023015"/>
    </source>
</evidence>
<name>A0AAP0B4A4_9ASPA</name>
<evidence type="ECO:0000313" key="12">
    <source>
        <dbReference type="Proteomes" id="UP001418222"/>
    </source>
</evidence>
<comment type="subcellular location">
    <subcellularLocation>
        <location evidence="1">Nucleus</location>
    </subcellularLocation>
</comment>
<evidence type="ECO:0000259" key="10">
    <source>
        <dbReference type="PROSITE" id="PS50157"/>
    </source>
</evidence>
<dbReference type="InterPro" id="IPR013087">
    <property type="entry name" value="Znf_C2H2_type"/>
</dbReference>
<dbReference type="EMBL" id="JBBWWQ010000016">
    <property type="protein sequence ID" value="KAK8926677.1"/>
    <property type="molecule type" value="Genomic_DNA"/>
</dbReference>
<dbReference type="PANTHER" id="PTHR26374:SF450">
    <property type="entry name" value="OS11G0702300 PROTEIN"/>
    <property type="match status" value="1"/>
</dbReference>
<keyword evidence="7" id="KW-0804">Transcription</keyword>
<dbReference type="PROSITE" id="PS50157">
    <property type="entry name" value="ZINC_FINGER_C2H2_2"/>
    <property type="match status" value="2"/>
</dbReference>
<evidence type="ECO:0000256" key="5">
    <source>
        <dbReference type="ARBA" id="ARBA00022833"/>
    </source>
</evidence>
<protein>
    <submittedName>
        <fullName evidence="11">Zinc finger protein ZAT5</fullName>
    </submittedName>
</protein>
<accession>A0AAP0B4A4</accession>
<evidence type="ECO:0000256" key="8">
    <source>
        <dbReference type="ARBA" id="ARBA00023242"/>
    </source>
</evidence>
<feature type="domain" description="C2H2-type" evidence="10">
    <location>
        <begin position="89"/>
        <end position="112"/>
    </location>
</feature>
<keyword evidence="5" id="KW-0862">Zinc</keyword>
<dbReference type="GO" id="GO:0008270">
    <property type="term" value="F:zinc ion binding"/>
    <property type="evidence" value="ECO:0007669"/>
    <property type="project" value="UniProtKB-KW"/>
</dbReference>
<dbReference type="Pfam" id="PF13912">
    <property type="entry name" value="zf-C2H2_6"/>
    <property type="match status" value="2"/>
</dbReference>